<evidence type="ECO:0000313" key="4">
    <source>
        <dbReference type="Proteomes" id="UP000596248"/>
    </source>
</evidence>
<dbReference type="PANTHER" id="PTHR45632">
    <property type="entry name" value="LD33804P"/>
    <property type="match status" value="1"/>
</dbReference>
<evidence type="ECO:0000256" key="2">
    <source>
        <dbReference type="ARBA" id="ARBA00022737"/>
    </source>
</evidence>
<evidence type="ECO:0000256" key="1">
    <source>
        <dbReference type="ARBA" id="ARBA00022441"/>
    </source>
</evidence>
<dbReference type="PANTHER" id="PTHR45632:SF3">
    <property type="entry name" value="KELCH-LIKE PROTEIN 32"/>
    <property type="match status" value="1"/>
</dbReference>
<dbReference type="Proteomes" id="UP000596248">
    <property type="component" value="Chromosome"/>
</dbReference>
<evidence type="ECO:0008006" key="5">
    <source>
        <dbReference type="Google" id="ProtNLM"/>
    </source>
</evidence>
<keyword evidence="2" id="KW-0677">Repeat</keyword>
<evidence type="ECO:0000313" key="3">
    <source>
        <dbReference type="EMBL" id="QRG65235.1"/>
    </source>
</evidence>
<dbReference type="Pfam" id="PF01344">
    <property type="entry name" value="Kelch_1"/>
    <property type="match status" value="1"/>
</dbReference>
<dbReference type="InterPro" id="IPR006652">
    <property type="entry name" value="Kelch_1"/>
</dbReference>
<dbReference type="Gene3D" id="2.120.10.80">
    <property type="entry name" value="Kelch-type beta propeller"/>
    <property type="match status" value="2"/>
</dbReference>
<sequence length="316" mass="33937">MDAVAFALAKSIKVSDDILIKKSNMPLAFKNGGAGGVNGKAYVFAGETSSTIVANHYEYDPTTDTYAVKDGSPGGLKSRGFCASLTKVYSIGGAIGSMGGDERNLIYEYDPTTNIWTSKALMPVAMRGPGVAYNPNDRMIYVAGDNKLPMYQYDPSKNVWATKASMAKARNGNGLAAVGGKLLATGGIGDNDYTAELYNPTTNSWSPAANMPRNRRWHTSMGIGDNAYLFGGYDDFVNTNDILNVHIYNVVENKWTFGTTTIWEQAVGMMPALVGDKIYTFGGAGYSSSVVQSLCHEYTPRKIDGLDALLGWLAAN</sequence>
<organism evidence="3 4">
    <name type="scientific">Brevibacillus choshinensis</name>
    <dbReference type="NCBI Taxonomy" id="54911"/>
    <lineage>
        <taxon>Bacteria</taxon>
        <taxon>Bacillati</taxon>
        <taxon>Bacillota</taxon>
        <taxon>Bacilli</taxon>
        <taxon>Bacillales</taxon>
        <taxon>Paenibacillaceae</taxon>
        <taxon>Brevibacillus</taxon>
    </lineage>
</organism>
<dbReference type="InterPro" id="IPR015915">
    <property type="entry name" value="Kelch-typ_b-propeller"/>
</dbReference>
<dbReference type="RefSeq" id="WP_203254753.1">
    <property type="nucleotide sequence ID" value="NZ_CP069127.1"/>
</dbReference>
<gene>
    <name evidence="3" type="ORF">JNE38_16460</name>
</gene>
<dbReference type="SUPFAM" id="SSF117281">
    <property type="entry name" value="Kelch motif"/>
    <property type="match status" value="2"/>
</dbReference>
<keyword evidence="1" id="KW-0880">Kelch repeat</keyword>
<proteinExistence type="predicted"/>
<protein>
    <recommendedName>
        <fullName evidence="5">Galactose oxidase</fullName>
    </recommendedName>
</protein>
<dbReference type="SMART" id="SM00612">
    <property type="entry name" value="Kelch"/>
    <property type="match status" value="3"/>
</dbReference>
<accession>A0ABX7FHA2</accession>
<keyword evidence="4" id="KW-1185">Reference proteome</keyword>
<dbReference type="EMBL" id="CP069127">
    <property type="protein sequence ID" value="QRG65235.1"/>
    <property type="molecule type" value="Genomic_DNA"/>
</dbReference>
<name>A0ABX7FHA2_BRECH</name>
<reference evidence="3 4" key="1">
    <citation type="submission" date="2021-01" db="EMBL/GenBank/DDBJ databases">
        <title>Identification of strong promoters based on the transcriptome of Brevibacillus choshinensis.</title>
        <authorList>
            <person name="Yao D."/>
            <person name="Zhang K."/>
            <person name="Wu J."/>
        </authorList>
    </citation>
    <scope>NUCLEOTIDE SEQUENCE [LARGE SCALE GENOMIC DNA]</scope>
    <source>
        <strain evidence="3 4">HPD31-SP3</strain>
    </source>
</reference>